<evidence type="ECO:0000313" key="4">
    <source>
        <dbReference type="Proteomes" id="UP000006055"/>
    </source>
</evidence>
<dbReference type="InterPro" id="IPR001789">
    <property type="entry name" value="Sig_transdc_resp-reg_receiver"/>
</dbReference>
<feature type="domain" description="Response regulatory" evidence="2">
    <location>
        <begin position="9"/>
        <end position="134"/>
    </location>
</feature>
<dbReference type="EMBL" id="CP003360">
    <property type="protein sequence ID" value="AFM25846.1"/>
    <property type="molecule type" value="Genomic_DNA"/>
</dbReference>
<protein>
    <submittedName>
        <fullName evidence="3">Response regulator containing a CheY-like receiver domain and an HD-GYP domain</fullName>
    </submittedName>
</protein>
<keyword evidence="4" id="KW-1185">Reference proteome</keyword>
<keyword evidence="1" id="KW-0597">Phosphoprotein</keyword>
<dbReference type="OrthoDB" id="5456285at2"/>
<dbReference type="InterPro" id="IPR052893">
    <property type="entry name" value="TCS_response_regulator"/>
</dbReference>
<dbReference type="KEGG" id="dti:Desti_3185"/>
<dbReference type="Proteomes" id="UP000006055">
    <property type="component" value="Chromosome"/>
</dbReference>
<dbReference type="HOGENOM" id="CLU_000445_69_17_7"/>
<dbReference type="Gene3D" id="3.40.50.2300">
    <property type="match status" value="1"/>
</dbReference>
<proteinExistence type="predicted"/>
<name>I4C8F5_DESTA</name>
<sequence length="146" mass="16420">MINTDKPLNILLVEDNPMDVLMTKEALQNWTIEYRLHVVENGEDALDFVYARGDYAGMEQPDMILLDLNLPKLSGKEILSQMQQDPDLSNIPVVVVTTADASSDFQMCLNLGAKLFITKPIDFEEYVQAISTIQDLWLAPTSKDSI</sequence>
<dbReference type="eggNOG" id="COG0745">
    <property type="taxonomic scope" value="Bacteria"/>
</dbReference>
<dbReference type="RefSeq" id="WP_014810983.1">
    <property type="nucleotide sequence ID" value="NC_018025.1"/>
</dbReference>
<dbReference type="STRING" id="706587.Desti_3185"/>
<evidence type="ECO:0000313" key="3">
    <source>
        <dbReference type="EMBL" id="AFM25846.1"/>
    </source>
</evidence>
<dbReference type="InterPro" id="IPR011006">
    <property type="entry name" value="CheY-like_superfamily"/>
</dbReference>
<evidence type="ECO:0000259" key="2">
    <source>
        <dbReference type="PROSITE" id="PS50110"/>
    </source>
</evidence>
<dbReference type="PROSITE" id="PS50110">
    <property type="entry name" value="RESPONSE_REGULATORY"/>
    <property type="match status" value="1"/>
</dbReference>
<reference evidence="4" key="1">
    <citation type="submission" date="2012-06" db="EMBL/GenBank/DDBJ databases">
        <title>Complete sequence of chromosome of Desulfomonile tiedjei DSM 6799.</title>
        <authorList>
            <person name="Lucas S."/>
            <person name="Copeland A."/>
            <person name="Lapidus A."/>
            <person name="Glavina del Rio T."/>
            <person name="Dalin E."/>
            <person name="Tice H."/>
            <person name="Bruce D."/>
            <person name="Goodwin L."/>
            <person name="Pitluck S."/>
            <person name="Peters L."/>
            <person name="Ovchinnikova G."/>
            <person name="Zeytun A."/>
            <person name="Lu M."/>
            <person name="Kyrpides N."/>
            <person name="Mavromatis K."/>
            <person name="Ivanova N."/>
            <person name="Brettin T."/>
            <person name="Detter J.C."/>
            <person name="Han C."/>
            <person name="Larimer F."/>
            <person name="Land M."/>
            <person name="Hauser L."/>
            <person name="Markowitz V."/>
            <person name="Cheng J.-F."/>
            <person name="Hugenholtz P."/>
            <person name="Woyke T."/>
            <person name="Wu D."/>
            <person name="Spring S."/>
            <person name="Schroeder M."/>
            <person name="Brambilla E."/>
            <person name="Klenk H.-P."/>
            <person name="Eisen J.A."/>
        </authorList>
    </citation>
    <scope>NUCLEOTIDE SEQUENCE [LARGE SCALE GENOMIC DNA]</scope>
    <source>
        <strain evidence="4">ATCC 49306 / DSM 6799 / DCB-1</strain>
    </source>
</reference>
<accession>I4C8F5</accession>
<feature type="modified residue" description="4-aspartylphosphate" evidence="1">
    <location>
        <position position="67"/>
    </location>
</feature>
<dbReference type="PANTHER" id="PTHR44520:SF2">
    <property type="entry name" value="RESPONSE REGULATOR RCP1"/>
    <property type="match status" value="1"/>
</dbReference>
<dbReference type="AlphaFoldDB" id="I4C8F5"/>
<dbReference type="Pfam" id="PF00072">
    <property type="entry name" value="Response_reg"/>
    <property type="match status" value="1"/>
</dbReference>
<dbReference type="SUPFAM" id="SSF52172">
    <property type="entry name" value="CheY-like"/>
    <property type="match status" value="1"/>
</dbReference>
<dbReference type="GO" id="GO:0000160">
    <property type="term" value="P:phosphorelay signal transduction system"/>
    <property type="evidence" value="ECO:0007669"/>
    <property type="project" value="InterPro"/>
</dbReference>
<evidence type="ECO:0000256" key="1">
    <source>
        <dbReference type="PROSITE-ProRule" id="PRU00169"/>
    </source>
</evidence>
<organism evidence="3 4">
    <name type="scientific">Desulfomonile tiedjei (strain ATCC 49306 / DSM 6799 / DCB-1)</name>
    <dbReference type="NCBI Taxonomy" id="706587"/>
    <lineage>
        <taxon>Bacteria</taxon>
        <taxon>Pseudomonadati</taxon>
        <taxon>Thermodesulfobacteriota</taxon>
        <taxon>Desulfomonilia</taxon>
        <taxon>Desulfomonilales</taxon>
        <taxon>Desulfomonilaceae</taxon>
        <taxon>Desulfomonile</taxon>
    </lineage>
</organism>
<dbReference type="PANTHER" id="PTHR44520">
    <property type="entry name" value="RESPONSE REGULATOR RCP1-RELATED"/>
    <property type="match status" value="1"/>
</dbReference>
<dbReference type="SMART" id="SM00448">
    <property type="entry name" value="REC"/>
    <property type="match status" value="1"/>
</dbReference>
<gene>
    <name evidence="3" type="ordered locus">Desti_3185</name>
</gene>
<dbReference type="CDD" id="cd17557">
    <property type="entry name" value="REC_Rcp-like"/>
    <property type="match status" value="1"/>
</dbReference>